<protein>
    <submittedName>
        <fullName evidence="3">Uncharacterized protein</fullName>
    </submittedName>
</protein>
<gene>
    <name evidence="3" type="primary">Acey_s0232.g3038</name>
    <name evidence="3" type="ORF">Y032_0232g3038</name>
</gene>
<keyword evidence="2" id="KW-0472">Membrane</keyword>
<evidence type="ECO:0000313" key="3">
    <source>
        <dbReference type="EMBL" id="EYB89411.1"/>
    </source>
</evidence>
<dbReference type="OrthoDB" id="10453589at2759"/>
<evidence type="ECO:0000256" key="2">
    <source>
        <dbReference type="SAM" id="Phobius"/>
    </source>
</evidence>
<accession>A0A016SGD5</accession>
<evidence type="ECO:0000313" key="4">
    <source>
        <dbReference type="Proteomes" id="UP000024635"/>
    </source>
</evidence>
<sequence length="385" mass="42480">MDLRTDVGDQNNTVTAMMKSVERVLSFCPPEILHGNAGEYSADGQLLAPVGVDPSRSGPVTRAQIIGELYTLIISLRRLTTNCEKLIEHTVELGKKIVPMDGNDASLMEICSNANKEHESPLEKSEKAIPSRGPLDGGDVTGRGSEAFWIPLTDKEEELSSEGHNILGSGEHRVREDKLAEFTTESVKEVNPKNGTSVIEMLTDTYEENETSLEVGEEATSLEDPFDGNKGATSHTSEVFWIPFSDNQVKIASKEHCHSDTKRRRSLSVSCILILLYLLCVTVSYLVYSQKSFARRLSLRRSEAHDSTSYNDTKETRGGTAAQVLWLSAAPLKAARNHDSGVFLRRVSRQQVRCPGAADKQSARAAVPPLIYGRLEFIYHAIYVL</sequence>
<reference evidence="4" key="1">
    <citation type="journal article" date="2015" name="Nat. Genet.">
        <title>The genome and transcriptome of the zoonotic hookworm Ancylostoma ceylanicum identify infection-specific gene families.</title>
        <authorList>
            <person name="Schwarz E.M."/>
            <person name="Hu Y."/>
            <person name="Antoshechkin I."/>
            <person name="Miller M.M."/>
            <person name="Sternberg P.W."/>
            <person name="Aroian R.V."/>
        </authorList>
    </citation>
    <scope>NUCLEOTIDE SEQUENCE</scope>
    <source>
        <strain evidence="4">HY135</strain>
    </source>
</reference>
<dbReference type="AlphaFoldDB" id="A0A016SGD5"/>
<keyword evidence="2" id="KW-1133">Transmembrane helix</keyword>
<name>A0A016SGD5_9BILA</name>
<dbReference type="Proteomes" id="UP000024635">
    <property type="component" value="Unassembled WGS sequence"/>
</dbReference>
<proteinExistence type="predicted"/>
<feature type="compositionally biased region" description="Basic and acidic residues" evidence="1">
    <location>
        <begin position="116"/>
        <end position="129"/>
    </location>
</feature>
<organism evidence="3 4">
    <name type="scientific">Ancylostoma ceylanicum</name>
    <dbReference type="NCBI Taxonomy" id="53326"/>
    <lineage>
        <taxon>Eukaryota</taxon>
        <taxon>Metazoa</taxon>
        <taxon>Ecdysozoa</taxon>
        <taxon>Nematoda</taxon>
        <taxon>Chromadorea</taxon>
        <taxon>Rhabditida</taxon>
        <taxon>Rhabditina</taxon>
        <taxon>Rhabditomorpha</taxon>
        <taxon>Strongyloidea</taxon>
        <taxon>Ancylostomatidae</taxon>
        <taxon>Ancylostomatinae</taxon>
        <taxon>Ancylostoma</taxon>
    </lineage>
</organism>
<dbReference type="EMBL" id="JARK01001568">
    <property type="protein sequence ID" value="EYB89411.1"/>
    <property type="molecule type" value="Genomic_DNA"/>
</dbReference>
<keyword evidence="4" id="KW-1185">Reference proteome</keyword>
<feature type="transmembrane region" description="Helical" evidence="2">
    <location>
        <begin position="267"/>
        <end position="288"/>
    </location>
</feature>
<comment type="caution">
    <text evidence="3">The sequence shown here is derived from an EMBL/GenBank/DDBJ whole genome shotgun (WGS) entry which is preliminary data.</text>
</comment>
<keyword evidence="2" id="KW-0812">Transmembrane</keyword>
<feature type="region of interest" description="Disordered" evidence="1">
    <location>
        <begin position="116"/>
        <end position="140"/>
    </location>
</feature>
<evidence type="ECO:0000256" key="1">
    <source>
        <dbReference type="SAM" id="MobiDB-lite"/>
    </source>
</evidence>